<accession>A0A0R3QPH4</accession>
<organism evidence="3">
    <name type="scientific">Brugia timori</name>
    <dbReference type="NCBI Taxonomy" id="42155"/>
    <lineage>
        <taxon>Eukaryota</taxon>
        <taxon>Metazoa</taxon>
        <taxon>Ecdysozoa</taxon>
        <taxon>Nematoda</taxon>
        <taxon>Chromadorea</taxon>
        <taxon>Rhabditida</taxon>
        <taxon>Spirurina</taxon>
        <taxon>Spiruromorpha</taxon>
        <taxon>Filarioidea</taxon>
        <taxon>Onchocercidae</taxon>
        <taxon>Brugia</taxon>
    </lineage>
</organism>
<proteinExistence type="predicted"/>
<reference evidence="1 2" key="2">
    <citation type="submission" date="2018-11" db="EMBL/GenBank/DDBJ databases">
        <authorList>
            <consortium name="Pathogen Informatics"/>
        </authorList>
    </citation>
    <scope>NUCLEOTIDE SEQUENCE [LARGE SCALE GENOMIC DNA]</scope>
</reference>
<reference evidence="3" key="1">
    <citation type="submission" date="2017-02" db="UniProtKB">
        <authorList>
            <consortium name="WormBaseParasite"/>
        </authorList>
    </citation>
    <scope>IDENTIFICATION</scope>
</reference>
<dbReference type="WBParaSite" id="BTMF_0000960901-mRNA-1">
    <property type="protein sequence ID" value="BTMF_0000960901-mRNA-1"/>
    <property type="gene ID" value="BTMF_0000960901"/>
</dbReference>
<name>A0A0R3QPH4_9BILA</name>
<evidence type="ECO:0000313" key="3">
    <source>
        <dbReference type="WBParaSite" id="BTMF_0000960901-mRNA-1"/>
    </source>
</evidence>
<gene>
    <name evidence="1" type="ORF">BTMF_LOCUS7660</name>
</gene>
<evidence type="ECO:0000313" key="2">
    <source>
        <dbReference type="Proteomes" id="UP000280834"/>
    </source>
</evidence>
<evidence type="ECO:0000313" key="1">
    <source>
        <dbReference type="EMBL" id="VDO25363.1"/>
    </source>
</evidence>
<protein>
    <submittedName>
        <fullName evidence="1 3">Uncharacterized protein</fullName>
    </submittedName>
</protein>
<dbReference type="Proteomes" id="UP000280834">
    <property type="component" value="Unassembled WGS sequence"/>
</dbReference>
<sequence length="75" mass="8370">MQKPRLTKALSPHKNQCSSIAYSDSDVASSVLNSREDAMDITTTSPKFIDSTDQWDCDPTESWSCYGLGVGYEFR</sequence>
<dbReference type="AlphaFoldDB" id="A0A0R3QPH4"/>
<keyword evidence="2" id="KW-1185">Reference proteome</keyword>
<dbReference type="EMBL" id="UZAG01016037">
    <property type="protein sequence ID" value="VDO25363.1"/>
    <property type="molecule type" value="Genomic_DNA"/>
</dbReference>